<dbReference type="GeneTree" id="ENSGT00940000154709"/>
<dbReference type="GO" id="GO:0030172">
    <property type="term" value="F:troponin C binding"/>
    <property type="evidence" value="ECO:0007669"/>
    <property type="project" value="TreeGrafter"/>
</dbReference>
<dbReference type="PANTHER" id="PTHR11521">
    <property type="entry name" value="TROPONIN T"/>
    <property type="match status" value="1"/>
</dbReference>
<accession>A0A3B4Y303</accession>
<dbReference type="GO" id="GO:0031013">
    <property type="term" value="F:troponin I binding"/>
    <property type="evidence" value="ECO:0007669"/>
    <property type="project" value="TreeGrafter"/>
</dbReference>
<dbReference type="GO" id="GO:0006937">
    <property type="term" value="P:regulation of muscle contraction"/>
    <property type="evidence" value="ECO:0007669"/>
    <property type="project" value="InterPro"/>
</dbReference>
<dbReference type="InterPro" id="IPR001978">
    <property type="entry name" value="Troponin"/>
</dbReference>
<dbReference type="AlphaFoldDB" id="A0A3B4Y303"/>
<evidence type="ECO:0000313" key="2">
    <source>
        <dbReference type="Ensembl" id="ENSSLDP00000017818.1"/>
    </source>
</evidence>
<comment type="function">
    <text evidence="1">Troponin T is the tropomyosin-binding subunit of troponin, the thin filament regulatory complex which confers calcium-sensitivity to striated muscle actomyosin ATPase activity.</text>
</comment>
<keyword evidence="3" id="KW-1185">Reference proteome</keyword>
<proteinExistence type="predicted"/>
<dbReference type="GO" id="GO:0005523">
    <property type="term" value="F:tropomyosin binding"/>
    <property type="evidence" value="ECO:0007669"/>
    <property type="project" value="TreeGrafter"/>
</dbReference>
<dbReference type="InterPro" id="IPR027707">
    <property type="entry name" value="TNNT"/>
</dbReference>
<protein>
    <submittedName>
        <fullName evidence="2">Troponin T2e, cardiac</fullName>
    </submittedName>
</protein>
<dbReference type="GO" id="GO:0060048">
    <property type="term" value="P:cardiac muscle contraction"/>
    <property type="evidence" value="ECO:0007669"/>
    <property type="project" value="TreeGrafter"/>
</dbReference>
<evidence type="ECO:0000313" key="3">
    <source>
        <dbReference type="Proteomes" id="UP000261360"/>
    </source>
</evidence>
<reference evidence="2" key="1">
    <citation type="submission" date="2025-08" db="UniProtKB">
        <authorList>
            <consortium name="Ensembl"/>
        </authorList>
    </citation>
    <scope>IDENTIFICATION</scope>
</reference>
<dbReference type="Ensembl" id="ENSSLDT00000018428.1">
    <property type="protein sequence ID" value="ENSSLDP00000017818.1"/>
    <property type="gene ID" value="ENSSLDG00000013947.1"/>
</dbReference>
<dbReference type="Pfam" id="PF00992">
    <property type="entry name" value="Troponin"/>
    <property type="match status" value="1"/>
</dbReference>
<dbReference type="PANTHER" id="PTHR11521:SF20">
    <property type="entry name" value="TROPONIN T2E, CARDIAC ISOFORM X1"/>
    <property type="match status" value="1"/>
</dbReference>
<dbReference type="GO" id="GO:0005861">
    <property type="term" value="C:troponin complex"/>
    <property type="evidence" value="ECO:0007669"/>
    <property type="project" value="InterPro"/>
</dbReference>
<sequence>NPVMLYFRAFAPPITVPKIPEGDKVDFDDIQKKRQEKDLTELQSLIEAHFIQRKKDEEELIALVNRIEKRRAERAEQQRIRAEQEKERQVRFDLGEKLKRQKYDVSTLPRDVHVAIAP</sequence>
<name>A0A3B4Y303_SERLL</name>
<organism evidence="2 3">
    <name type="scientific">Seriola lalandi dorsalis</name>
    <dbReference type="NCBI Taxonomy" id="1841481"/>
    <lineage>
        <taxon>Eukaryota</taxon>
        <taxon>Metazoa</taxon>
        <taxon>Chordata</taxon>
        <taxon>Craniata</taxon>
        <taxon>Vertebrata</taxon>
        <taxon>Euteleostomi</taxon>
        <taxon>Actinopterygii</taxon>
        <taxon>Neopterygii</taxon>
        <taxon>Teleostei</taxon>
        <taxon>Neoteleostei</taxon>
        <taxon>Acanthomorphata</taxon>
        <taxon>Carangaria</taxon>
        <taxon>Carangiformes</taxon>
        <taxon>Carangidae</taxon>
        <taxon>Seriola</taxon>
    </lineage>
</organism>
<dbReference type="GO" id="GO:0045214">
    <property type="term" value="P:sarcomere organization"/>
    <property type="evidence" value="ECO:0007669"/>
    <property type="project" value="TreeGrafter"/>
</dbReference>
<reference evidence="2" key="2">
    <citation type="submission" date="2025-09" db="UniProtKB">
        <authorList>
            <consortium name="Ensembl"/>
        </authorList>
    </citation>
    <scope>IDENTIFICATION</scope>
</reference>
<dbReference type="Proteomes" id="UP000261360">
    <property type="component" value="Unplaced"/>
</dbReference>
<evidence type="ECO:0000256" key="1">
    <source>
        <dbReference type="ARBA" id="ARBA00003363"/>
    </source>
</evidence>